<feature type="compositionally biased region" description="Low complexity" evidence="1">
    <location>
        <begin position="588"/>
        <end position="623"/>
    </location>
</feature>
<dbReference type="OrthoDB" id="3249923at2759"/>
<dbReference type="AlphaFoldDB" id="A0A9P5NS21"/>
<comment type="caution">
    <text evidence="2">The sequence shown here is derived from an EMBL/GenBank/DDBJ whole genome shotgun (WGS) entry which is preliminary data.</text>
</comment>
<name>A0A9P5NS21_GYMJU</name>
<protein>
    <submittedName>
        <fullName evidence="2">Uncharacterized protein</fullName>
    </submittedName>
</protein>
<evidence type="ECO:0000256" key="1">
    <source>
        <dbReference type="SAM" id="MobiDB-lite"/>
    </source>
</evidence>
<accession>A0A9P5NS21</accession>
<feature type="compositionally biased region" description="Low complexity" evidence="1">
    <location>
        <begin position="28"/>
        <end position="51"/>
    </location>
</feature>
<feature type="compositionally biased region" description="Polar residues" evidence="1">
    <location>
        <begin position="117"/>
        <end position="127"/>
    </location>
</feature>
<proteinExistence type="predicted"/>
<evidence type="ECO:0000313" key="3">
    <source>
        <dbReference type="Proteomes" id="UP000724874"/>
    </source>
</evidence>
<feature type="compositionally biased region" description="Basic and acidic residues" evidence="1">
    <location>
        <begin position="568"/>
        <end position="582"/>
    </location>
</feature>
<feature type="region of interest" description="Disordered" evidence="1">
    <location>
        <begin position="527"/>
        <end position="643"/>
    </location>
</feature>
<evidence type="ECO:0000313" key="2">
    <source>
        <dbReference type="EMBL" id="KAF8906729.1"/>
    </source>
</evidence>
<organism evidence="2 3">
    <name type="scientific">Gymnopilus junonius</name>
    <name type="common">Spectacular rustgill mushroom</name>
    <name type="synonym">Gymnopilus spectabilis subsp. junonius</name>
    <dbReference type="NCBI Taxonomy" id="109634"/>
    <lineage>
        <taxon>Eukaryota</taxon>
        <taxon>Fungi</taxon>
        <taxon>Dikarya</taxon>
        <taxon>Basidiomycota</taxon>
        <taxon>Agaricomycotina</taxon>
        <taxon>Agaricomycetes</taxon>
        <taxon>Agaricomycetidae</taxon>
        <taxon>Agaricales</taxon>
        <taxon>Agaricineae</taxon>
        <taxon>Hymenogastraceae</taxon>
        <taxon>Gymnopilus</taxon>
    </lineage>
</organism>
<sequence>MSEGNSVDGVGQTTGAWKARKSTQSRGSTEPSTTSSRNSSISGQSRSDNSNLAQSHPSIARKTISVDSTIIRPIPVRPVPQVSVEHVNVSAKRAKPREWASKSTGSVQNPDPPRTSLLGQADSSTLSRPRHTPRKSPPTYLSDFPVSAKSAKRSPSGKAARISSTSLGVQAVDPTVSAAPTTGLLSAAPTKSYRSLLPLWQQLDNEYEEHMQLHKRDRDGNALIKRISSRTSRRGSANNAEIFLLNADAPNHMHAHIGPNLRLRSPGVPDASDSDDEPRYRPQARLAPNRKAPGIQHVVKAARKYRSIESSPESDSDASDTSTSLSSSGKSTAQVDELDSDQYDSEPRHRANEDIEMDDLIPRSKPSERLVFNTPPPITVPLPTSPARVHDTFDSEPSTALLSAVQALTLPTIRMQTTKQLPFLLRNLRKGFYSRCRKFCLPIYHDGRDIVLQVHYEYAGGITYKAEVSKWQCPLCNLFGTFPTREMLNFHLQMDHLEVYYDWQELNDSFANGWKLQLVIPQSLEPEAAPTPNVGQTPQQFSSPFPSLSLSPPLETPSIRDPTPLRISKKEPVVSLWFKREPQGPQNSVTPSRTPETSSSTRRSQSATGSVSTSTLTSTSMRTPNSQYPAPPPRENPFGPAATPPYLPAHSDYGGPTVHYSSRPGGSCLFDLLGTLPMGKFGLLDWEVLDREDEIYESDDVKEEYKTPSRFFNCPTVHLIRNVFIANYYKGAIAFVDEYWKIIHKACGWDALRYFLFILLANQFLNGHEIAQVLLHYEKHTGMAFWYD</sequence>
<reference evidence="2" key="1">
    <citation type="submission" date="2020-11" db="EMBL/GenBank/DDBJ databases">
        <authorList>
            <consortium name="DOE Joint Genome Institute"/>
            <person name="Ahrendt S."/>
            <person name="Riley R."/>
            <person name="Andreopoulos W."/>
            <person name="LaButti K."/>
            <person name="Pangilinan J."/>
            <person name="Ruiz-duenas F.J."/>
            <person name="Barrasa J.M."/>
            <person name="Sanchez-Garcia M."/>
            <person name="Camarero S."/>
            <person name="Miyauchi S."/>
            <person name="Serrano A."/>
            <person name="Linde D."/>
            <person name="Babiker R."/>
            <person name="Drula E."/>
            <person name="Ayuso-Fernandez I."/>
            <person name="Pacheco R."/>
            <person name="Padilla G."/>
            <person name="Ferreira P."/>
            <person name="Barriuso J."/>
            <person name="Kellner H."/>
            <person name="Castanera R."/>
            <person name="Alfaro M."/>
            <person name="Ramirez L."/>
            <person name="Pisabarro A.G."/>
            <person name="Kuo A."/>
            <person name="Tritt A."/>
            <person name="Lipzen A."/>
            <person name="He G."/>
            <person name="Yan M."/>
            <person name="Ng V."/>
            <person name="Cullen D."/>
            <person name="Martin F."/>
            <person name="Rosso M.-N."/>
            <person name="Henrissat B."/>
            <person name="Hibbett D."/>
            <person name="Martinez A.T."/>
            <person name="Grigoriev I.V."/>
        </authorList>
    </citation>
    <scope>NUCLEOTIDE SEQUENCE</scope>
    <source>
        <strain evidence="2">AH 44721</strain>
    </source>
</reference>
<dbReference type="Proteomes" id="UP000724874">
    <property type="component" value="Unassembled WGS sequence"/>
</dbReference>
<feature type="compositionally biased region" description="Low complexity" evidence="1">
    <location>
        <begin position="319"/>
        <end position="332"/>
    </location>
</feature>
<keyword evidence="3" id="KW-1185">Reference proteome</keyword>
<dbReference type="EMBL" id="JADNYJ010000017">
    <property type="protein sequence ID" value="KAF8906729.1"/>
    <property type="molecule type" value="Genomic_DNA"/>
</dbReference>
<feature type="region of interest" description="Disordered" evidence="1">
    <location>
        <begin position="256"/>
        <end position="358"/>
    </location>
</feature>
<feature type="region of interest" description="Disordered" evidence="1">
    <location>
        <begin position="1"/>
        <end position="164"/>
    </location>
</feature>
<gene>
    <name evidence="2" type="ORF">CPB84DRAFT_1844201</name>
</gene>
<feature type="compositionally biased region" description="Low complexity" evidence="1">
    <location>
        <begin position="536"/>
        <end position="557"/>
    </location>
</feature>